<organism evidence="4 5">
    <name type="scientific">Malassezia psittaci</name>
    <dbReference type="NCBI Taxonomy" id="1821823"/>
    <lineage>
        <taxon>Eukaryota</taxon>
        <taxon>Fungi</taxon>
        <taxon>Dikarya</taxon>
        <taxon>Basidiomycota</taxon>
        <taxon>Ustilaginomycotina</taxon>
        <taxon>Malasseziomycetes</taxon>
        <taxon>Malasseziales</taxon>
        <taxon>Malasseziaceae</taxon>
        <taxon>Malassezia</taxon>
    </lineage>
</organism>
<feature type="compositionally biased region" description="Basic and acidic residues" evidence="2">
    <location>
        <begin position="865"/>
        <end position="874"/>
    </location>
</feature>
<feature type="region of interest" description="Disordered" evidence="2">
    <location>
        <begin position="1"/>
        <end position="183"/>
    </location>
</feature>
<feature type="compositionally biased region" description="Basic residues" evidence="2">
    <location>
        <begin position="756"/>
        <end position="772"/>
    </location>
</feature>
<feature type="compositionally biased region" description="Polar residues" evidence="2">
    <location>
        <begin position="103"/>
        <end position="113"/>
    </location>
</feature>
<keyword evidence="3" id="KW-0812">Transmembrane</keyword>
<keyword evidence="1" id="KW-0175">Coiled coil</keyword>
<feature type="compositionally biased region" description="Basic and acidic residues" evidence="2">
    <location>
        <begin position="122"/>
        <end position="132"/>
    </location>
</feature>
<feature type="compositionally biased region" description="Basic and acidic residues" evidence="2">
    <location>
        <begin position="1218"/>
        <end position="1231"/>
    </location>
</feature>
<dbReference type="Proteomes" id="UP001214628">
    <property type="component" value="Chromosome 1"/>
</dbReference>
<feature type="coiled-coil region" evidence="1">
    <location>
        <begin position="1308"/>
        <end position="1336"/>
    </location>
</feature>
<dbReference type="EMBL" id="CP118375">
    <property type="protein sequence ID" value="WFD42686.1"/>
    <property type="molecule type" value="Genomic_DNA"/>
</dbReference>
<proteinExistence type="predicted"/>
<feature type="region of interest" description="Disordered" evidence="2">
    <location>
        <begin position="1218"/>
        <end position="1262"/>
    </location>
</feature>
<evidence type="ECO:0000256" key="2">
    <source>
        <dbReference type="SAM" id="MobiDB-lite"/>
    </source>
</evidence>
<reference evidence="4" key="1">
    <citation type="submission" date="2023-02" db="EMBL/GenBank/DDBJ databases">
        <title>Mating type loci evolution in Malassezia.</title>
        <authorList>
            <person name="Coelho M.A."/>
        </authorList>
    </citation>
    <scope>NUCLEOTIDE SEQUENCE</scope>
    <source>
        <strain evidence="4">CBS 14136</strain>
    </source>
</reference>
<evidence type="ECO:0000256" key="3">
    <source>
        <dbReference type="SAM" id="Phobius"/>
    </source>
</evidence>
<evidence type="ECO:0000313" key="5">
    <source>
        <dbReference type="Proteomes" id="UP001214628"/>
    </source>
</evidence>
<feature type="compositionally biased region" description="Polar residues" evidence="2">
    <location>
        <begin position="847"/>
        <end position="861"/>
    </location>
</feature>
<feature type="compositionally biased region" description="Basic and acidic residues" evidence="2">
    <location>
        <begin position="777"/>
        <end position="786"/>
    </location>
</feature>
<accession>A0AAF0FAF5</accession>
<feature type="compositionally biased region" description="Polar residues" evidence="2">
    <location>
        <begin position="138"/>
        <end position="151"/>
    </location>
</feature>
<feature type="region of interest" description="Disordered" evidence="2">
    <location>
        <begin position="1037"/>
        <end position="1112"/>
    </location>
</feature>
<feature type="region of interest" description="Disordered" evidence="2">
    <location>
        <begin position="341"/>
        <end position="365"/>
    </location>
</feature>
<feature type="region of interest" description="Disordered" evidence="2">
    <location>
        <begin position="1125"/>
        <end position="1151"/>
    </location>
</feature>
<feature type="compositionally biased region" description="Polar residues" evidence="2">
    <location>
        <begin position="170"/>
        <end position="181"/>
    </location>
</feature>
<dbReference type="InterPro" id="IPR037847">
    <property type="entry name" value="GRAMDC4"/>
</dbReference>
<gene>
    <name evidence="4" type="ORF">MPSI1_001334</name>
</gene>
<feature type="transmembrane region" description="Helical" evidence="3">
    <location>
        <begin position="656"/>
        <end position="674"/>
    </location>
</feature>
<feature type="compositionally biased region" description="Acidic residues" evidence="2">
    <location>
        <begin position="1091"/>
        <end position="1107"/>
    </location>
</feature>
<protein>
    <submittedName>
        <fullName evidence="4">Uncharacterized protein</fullName>
    </submittedName>
</protein>
<dbReference type="PANTHER" id="PTHR37402">
    <property type="entry name" value="GRAM DOMAIN-CONTAINING PROTEIN 4"/>
    <property type="match status" value="1"/>
</dbReference>
<feature type="transmembrane region" description="Helical" evidence="3">
    <location>
        <begin position="509"/>
        <end position="534"/>
    </location>
</feature>
<feature type="compositionally biased region" description="Polar residues" evidence="2">
    <location>
        <begin position="1061"/>
        <end position="1070"/>
    </location>
</feature>
<evidence type="ECO:0000256" key="1">
    <source>
        <dbReference type="SAM" id="Coils"/>
    </source>
</evidence>
<feature type="compositionally biased region" description="Basic and acidic residues" evidence="2">
    <location>
        <begin position="23"/>
        <end position="33"/>
    </location>
</feature>
<feature type="compositionally biased region" description="Polar residues" evidence="2">
    <location>
        <begin position="1232"/>
        <end position="1249"/>
    </location>
</feature>
<evidence type="ECO:0000313" key="4">
    <source>
        <dbReference type="EMBL" id="WFD42686.1"/>
    </source>
</evidence>
<dbReference type="GO" id="GO:0006915">
    <property type="term" value="P:apoptotic process"/>
    <property type="evidence" value="ECO:0007669"/>
    <property type="project" value="InterPro"/>
</dbReference>
<dbReference type="PANTHER" id="PTHR37402:SF1">
    <property type="entry name" value="GRAM DOMAIN-CONTAINING PROTEIN 4"/>
    <property type="match status" value="1"/>
</dbReference>
<feature type="transmembrane region" description="Helical" evidence="3">
    <location>
        <begin position="631"/>
        <end position="649"/>
    </location>
</feature>
<feature type="region of interest" description="Disordered" evidence="2">
    <location>
        <begin position="201"/>
        <end position="275"/>
    </location>
</feature>
<keyword evidence="5" id="KW-1185">Reference proteome</keyword>
<feature type="compositionally biased region" description="Polar residues" evidence="2">
    <location>
        <begin position="888"/>
        <end position="910"/>
    </location>
</feature>
<sequence>MAIGVAQPGYSRRYGPSVEMEDDRYGENRHMSDELGSSVAIPPPGAMEGRLTPERPRRTLFSAIDDRAVGRQSLEDLSPASKAQIWRNTQNRPHSSAKIESPSPKQTETSTGLGRSRSFLDAYRRSDSRPWLDDDFASDTQKAPSSITRRPTVTEEVDEEAPREPRIRTVLSSSNDLTDMQYSEGGGVPIVSATAAALAKLTNEEPTGAPVEKERKKKKKVLNENGEPVVRRKKREKDGTTRERKDPTRRRKRVPVDRGTGSQFVGEEPVGEWMDETAPTTYLDTMRGSDAGLHDNTATSSLLMPANEILSKENTSRPEVQESAKVSTNPFNAMQNEKQTILSSPTPPEASFAAAKHRSEQAQSELAARAAPVPPIPSIQNNTLSDAADVAIMSPAVQASINTSPSIRSYVTEATNESRAAPIAERWRKGQLDPDAMSLVSVSTYNAPRKSESVNNPEVYYGADSNRVHLFNQNASRLAINVYILYHGLFVMIRRLWRWEQPWLTGIVAAFYLVVWWRGDLLAIFFLLTFLYIATFRWLHLPAEETFQPEDAQSSASRSAPGLRRTLSNKSVMRRTHRLDLIATQPLTVASHTMLQQIGDQILVHTHGLADLQERMKNLAMWRSPMVTLRYLGWLLLIMILSAQVTTWMMVKLPGAMVFLTVFFLAPMIEYGYWSRIWDFLNDIPSTGDHDKQNFKSSSRTMLDSVLSGVPTDEEYLYQARAKARWEREREQRRRGEYSVMEPNRIVEELSNEPRARRRREPRTARPSRRVLQRWQDAPDRPEQPRAEAQTLRQAPVADTSGLFTEVISTPAETEAIKPEQAKSLAPNLETSAPRPQLSSRRGYVLPNTSSTANASQQHGVQQELHLDESKSKAPEQPQPDLQEEQPRQTLSDTSHLDQYSAAHSTQSAHSNYTEVNTNQYASAAPILPPTPLRVSDDSTGINSPSMLAPPVTEAQPIQLAPAASPIMARALNNSANESKTLDAPSPVNRSLFATVDTPQPSTNETGILHTLNSTVSNAVMPTLPRARSMNLAAESLVPPSNYSHGPESAPLPDMARHNTDTQYATQQASIHAHQSESNSEDVESVASEYGNDDGMDSTGEDPEDDQSAQPTVAERALSALGFDMTPNAKDENTNAPELSPTPPLRNAKSKARLNVAPAPPLFQVAPSELQPTSHIASPAPPVSMDGMGTITTLPASSLEQLPNRQADGSVAEHRQNYTDLAREDEQRRDSTSLYTSPTMESVPLSPTVSKPMLSPPMPIGSDPVRTMPLSSTIGSTDVAPAHVFVSQSPSKVATMPLSPQRSRPLFVSAQSDTLQEQLERRRRAKNQQRETLEKTINRQVSQASLSMSQDGTAMSPSVSIEAINAQDPDLRASPLRSPTRQPITQQREIRWFDDATEPNSMYFTLTSVYLAVHRKRVGHLLVLPTRVVFQLTHSTIKPLRTPHGMTESEFAKLTKVVDGRTFYPSISPRSIRDMVRAEMQNEAKTPFEAYSVMASVMPEPNRIMFEADIRRISTVKRTRKNTPVMDDCAEGLEISLVDQPKGLTLPAVIARDEAFQRILALDPTKWPA</sequence>
<name>A0AAF0FAF5_9BASI</name>
<keyword evidence="3" id="KW-0472">Membrane</keyword>
<feature type="compositionally biased region" description="Basic and acidic residues" evidence="2">
    <location>
        <begin position="236"/>
        <end position="246"/>
    </location>
</feature>
<keyword evidence="3" id="KW-1133">Transmembrane helix</keyword>
<feature type="region of interest" description="Disordered" evidence="2">
    <location>
        <begin position="751"/>
        <end position="910"/>
    </location>
</feature>